<dbReference type="PANTHER" id="PTHR15237:SF0">
    <property type="entry name" value="CELL CYCLE CHECKPOINT CONTROL PROTEIN"/>
    <property type="match status" value="1"/>
</dbReference>
<sequence length="596" mass="67095">ERHETVCDLACRQVANPIETARLNAHTSRGRERERMELSISGNALKTFARSITCLSRVGNELAIQASPSQLAFHTLNSSRSAYQSITFKPSFFDVYTISGAQVQCSVLLKAICSVLRTPVGSIDHLTVQLPDLDASKVQWTLECYNGVRKAYWITCNVEPDIQHLSLDRRRFPSNFVVRPRDLNRLLSNFQSSLQEITIIATEPTSLPSDAASEIGGKAVELRSYIDPTKDNDSSLHTQLWIDPMEEFLQYTHTGDPIDVTFAVKELKAFLSFCEGCEVDIHLYFEKAGEPILMAPKFCLDDGSSSNFDATLVLATMLISQLHKGNTSELPQVPSAVRDQTMERGGSQRHRERSIANTNHPSDHTRIWSDLSAKSGVGTEERQVQGERNENASEQREAQRINGMQISKDASARGNIPAGSNFCHPMEKGHVEEAQGSKLIAMVIHNIILVIGLMLMRMRMMMDMKMNFAFNQHLHTVENNNNDGLLLSYKQNETFERKVVLERCRFPKVRSWICGRFKLNMGNEPSQLCSNCRALHLFQLMWSHLLYTPAISKMRHLKGKLCWRDADSPRLGHGFVGGSSLSWEMNLHNYAVIVGP</sequence>
<dbReference type="FunCoup" id="A0A1Q3CTI4">
    <property type="interactions" value="2024"/>
</dbReference>
<feature type="transmembrane region" description="Helical" evidence="2">
    <location>
        <begin position="439"/>
        <end position="456"/>
    </location>
</feature>
<evidence type="ECO:0000313" key="4">
    <source>
        <dbReference type="Proteomes" id="UP000187406"/>
    </source>
</evidence>
<dbReference type="GO" id="GO:0071479">
    <property type="term" value="P:cellular response to ionizing radiation"/>
    <property type="evidence" value="ECO:0007669"/>
    <property type="project" value="TreeGrafter"/>
</dbReference>
<dbReference type="Pfam" id="PF04139">
    <property type="entry name" value="Rad9"/>
    <property type="match status" value="1"/>
</dbReference>
<dbReference type="OrthoDB" id="60092at2759"/>
<keyword evidence="2" id="KW-0812">Transmembrane</keyword>
<evidence type="ECO:0000256" key="1">
    <source>
        <dbReference type="SAM" id="MobiDB-lite"/>
    </source>
</evidence>
<gene>
    <name evidence="3" type="ORF">CFOL_v3_26932</name>
</gene>
<dbReference type="STRING" id="3775.A0A1Q3CTI4"/>
<name>A0A1Q3CTI4_CEPFO</name>
<feature type="region of interest" description="Disordered" evidence="1">
    <location>
        <begin position="328"/>
        <end position="397"/>
    </location>
</feature>
<organism evidence="3 4">
    <name type="scientific">Cephalotus follicularis</name>
    <name type="common">Albany pitcher plant</name>
    <dbReference type="NCBI Taxonomy" id="3775"/>
    <lineage>
        <taxon>Eukaryota</taxon>
        <taxon>Viridiplantae</taxon>
        <taxon>Streptophyta</taxon>
        <taxon>Embryophyta</taxon>
        <taxon>Tracheophyta</taxon>
        <taxon>Spermatophyta</taxon>
        <taxon>Magnoliopsida</taxon>
        <taxon>eudicotyledons</taxon>
        <taxon>Gunneridae</taxon>
        <taxon>Pentapetalae</taxon>
        <taxon>rosids</taxon>
        <taxon>fabids</taxon>
        <taxon>Oxalidales</taxon>
        <taxon>Cephalotaceae</taxon>
        <taxon>Cephalotus</taxon>
    </lineage>
</organism>
<dbReference type="AlphaFoldDB" id="A0A1Q3CTI4"/>
<dbReference type="GO" id="GO:0030896">
    <property type="term" value="C:checkpoint clamp complex"/>
    <property type="evidence" value="ECO:0007669"/>
    <property type="project" value="InterPro"/>
</dbReference>
<reference evidence="4" key="1">
    <citation type="submission" date="2016-04" db="EMBL/GenBank/DDBJ databases">
        <title>Cephalotus genome sequencing.</title>
        <authorList>
            <person name="Fukushima K."/>
            <person name="Hasebe M."/>
            <person name="Fang X."/>
        </authorList>
    </citation>
    <scope>NUCLEOTIDE SEQUENCE [LARGE SCALE GENOMIC DNA]</scope>
    <source>
        <strain evidence="4">cv. St1</strain>
    </source>
</reference>
<dbReference type="FunFam" id="3.70.10.10:FF:000012">
    <property type="entry name" value="cell cycle checkpoint control protein RAD9A"/>
    <property type="match status" value="1"/>
</dbReference>
<dbReference type="EMBL" id="BDDD01002907">
    <property type="protein sequence ID" value="GAV83485.1"/>
    <property type="molecule type" value="Genomic_DNA"/>
</dbReference>
<dbReference type="Gene3D" id="3.70.10.10">
    <property type="match status" value="1"/>
</dbReference>
<protein>
    <submittedName>
        <fullName evidence="3">Rad9 domain-containing protein</fullName>
    </submittedName>
</protein>
<dbReference type="Proteomes" id="UP000187406">
    <property type="component" value="Unassembled WGS sequence"/>
</dbReference>
<evidence type="ECO:0000313" key="3">
    <source>
        <dbReference type="EMBL" id="GAV83485.1"/>
    </source>
</evidence>
<keyword evidence="2" id="KW-1133">Transmembrane helix</keyword>
<dbReference type="SUPFAM" id="SSF55979">
    <property type="entry name" value="DNA clamp"/>
    <property type="match status" value="1"/>
</dbReference>
<comment type="caution">
    <text evidence="3">The sequence shown here is derived from an EMBL/GenBank/DDBJ whole genome shotgun (WGS) entry which is preliminary data.</text>
</comment>
<dbReference type="InterPro" id="IPR007268">
    <property type="entry name" value="Rad9/Ddc1"/>
</dbReference>
<dbReference type="InterPro" id="IPR046938">
    <property type="entry name" value="DNA_clamp_sf"/>
</dbReference>
<dbReference type="GO" id="GO:0031573">
    <property type="term" value="P:mitotic intra-S DNA damage checkpoint signaling"/>
    <property type="evidence" value="ECO:0007669"/>
    <property type="project" value="TreeGrafter"/>
</dbReference>
<dbReference type="PANTHER" id="PTHR15237">
    <property type="entry name" value="DNA REPAIR PROTEIN RAD9"/>
    <property type="match status" value="1"/>
</dbReference>
<dbReference type="GO" id="GO:0000076">
    <property type="term" value="P:DNA replication checkpoint signaling"/>
    <property type="evidence" value="ECO:0007669"/>
    <property type="project" value="TreeGrafter"/>
</dbReference>
<accession>A0A1Q3CTI4</accession>
<feature type="compositionally biased region" description="Basic and acidic residues" evidence="1">
    <location>
        <begin position="379"/>
        <end position="397"/>
    </location>
</feature>
<keyword evidence="4" id="KW-1185">Reference proteome</keyword>
<feature type="non-terminal residue" evidence="3">
    <location>
        <position position="1"/>
    </location>
</feature>
<keyword evidence="2" id="KW-0472">Membrane</keyword>
<dbReference type="GO" id="GO:0006281">
    <property type="term" value="P:DNA repair"/>
    <property type="evidence" value="ECO:0007669"/>
    <property type="project" value="TreeGrafter"/>
</dbReference>
<dbReference type="InParanoid" id="A0A1Q3CTI4"/>
<evidence type="ECO:0000256" key="2">
    <source>
        <dbReference type="SAM" id="Phobius"/>
    </source>
</evidence>
<proteinExistence type="predicted"/>